<keyword evidence="2" id="KW-1185">Reference proteome</keyword>
<comment type="caution">
    <text evidence="1">The sequence shown here is derived from an EMBL/GenBank/DDBJ whole genome shotgun (WGS) entry which is preliminary data.</text>
</comment>
<keyword evidence="1" id="KW-0238">DNA-binding</keyword>
<evidence type="ECO:0000313" key="2">
    <source>
        <dbReference type="Proteomes" id="UP001596031"/>
    </source>
</evidence>
<dbReference type="InterPro" id="IPR014057">
    <property type="entry name" value="HI1420"/>
</dbReference>
<dbReference type="EMBL" id="JBHSMS010000079">
    <property type="protein sequence ID" value="MFC5513847.1"/>
    <property type="molecule type" value="Genomic_DNA"/>
</dbReference>
<dbReference type="RefSeq" id="WP_379726802.1">
    <property type="nucleotide sequence ID" value="NZ_JBHSMS010000079.1"/>
</dbReference>
<dbReference type="Proteomes" id="UP001596031">
    <property type="component" value="Unassembled WGS sequence"/>
</dbReference>
<reference evidence="2" key="1">
    <citation type="journal article" date="2019" name="Int. J. Syst. Evol. Microbiol.">
        <title>The Global Catalogue of Microorganisms (GCM) 10K type strain sequencing project: providing services to taxonomists for standard genome sequencing and annotation.</title>
        <authorList>
            <consortium name="The Broad Institute Genomics Platform"/>
            <consortium name="The Broad Institute Genome Sequencing Center for Infectious Disease"/>
            <person name="Wu L."/>
            <person name="Ma J."/>
        </authorList>
    </citation>
    <scope>NUCLEOTIDE SEQUENCE [LARGE SCALE GENOMIC DNA]</scope>
    <source>
        <strain evidence="2">CCUG 38813</strain>
    </source>
</reference>
<sequence length="89" mass="8977">MTTGDNAAQLTTLEALSAWLAAAFESGDAAALVDAFAQAARAEGTAHLAAAAGLPQAELRHAFATGEMSMATTLAIMKVIDLHTPGATH</sequence>
<accession>A0ABW0PQC0</accession>
<gene>
    <name evidence="1" type="ORF">ACFPOU_22345</name>
</gene>
<name>A0ABW0PQC0_9BURK</name>
<dbReference type="Pfam" id="PF21716">
    <property type="entry name" value="dnstrm_HI1420"/>
    <property type="match status" value="1"/>
</dbReference>
<organism evidence="1 2">
    <name type="scientific">Massilia jejuensis</name>
    <dbReference type="NCBI Taxonomy" id="648894"/>
    <lineage>
        <taxon>Bacteria</taxon>
        <taxon>Pseudomonadati</taxon>
        <taxon>Pseudomonadota</taxon>
        <taxon>Betaproteobacteria</taxon>
        <taxon>Burkholderiales</taxon>
        <taxon>Oxalobacteraceae</taxon>
        <taxon>Telluria group</taxon>
        <taxon>Massilia</taxon>
    </lineage>
</organism>
<dbReference type="GO" id="GO:0003677">
    <property type="term" value="F:DNA binding"/>
    <property type="evidence" value="ECO:0007669"/>
    <property type="project" value="UniProtKB-KW"/>
</dbReference>
<evidence type="ECO:0000313" key="1">
    <source>
        <dbReference type="EMBL" id="MFC5513847.1"/>
    </source>
</evidence>
<protein>
    <submittedName>
        <fullName evidence="1">DNA-binding protein</fullName>
    </submittedName>
</protein>
<proteinExistence type="predicted"/>